<feature type="compositionally biased region" description="Polar residues" evidence="1">
    <location>
        <begin position="32"/>
        <end position="43"/>
    </location>
</feature>
<comment type="caution">
    <text evidence="4">The sequence shown here is derived from an EMBL/GenBank/DDBJ whole genome shotgun (WGS) entry which is preliminary data.</text>
</comment>
<dbReference type="Proteomes" id="UP001501612">
    <property type="component" value="Unassembled WGS sequence"/>
</dbReference>
<feature type="domain" description="Glucose/Sorbosone dehydrogenase" evidence="3">
    <location>
        <begin position="81"/>
        <end position="376"/>
    </location>
</feature>
<dbReference type="PANTHER" id="PTHR19328">
    <property type="entry name" value="HEDGEHOG-INTERACTING PROTEIN"/>
    <property type="match status" value="1"/>
</dbReference>
<dbReference type="RefSeq" id="WP_344008086.1">
    <property type="nucleotide sequence ID" value="NZ_BAAAMY010000006.1"/>
</dbReference>
<evidence type="ECO:0000256" key="2">
    <source>
        <dbReference type="SAM" id="SignalP"/>
    </source>
</evidence>
<feature type="compositionally biased region" description="Low complexity" evidence="1">
    <location>
        <begin position="52"/>
        <end position="61"/>
    </location>
</feature>
<dbReference type="Pfam" id="PF07995">
    <property type="entry name" value="GSDH"/>
    <property type="match status" value="1"/>
</dbReference>
<feature type="region of interest" description="Disordered" evidence="1">
    <location>
        <begin position="25"/>
        <end position="75"/>
    </location>
</feature>
<feature type="region of interest" description="Disordered" evidence="1">
    <location>
        <begin position="371"/>
        <end position="392"/>
    </location>
</feature>
<proteinExistence type="predicted"/>
<dbReference type="PANTHER" id="PTHR19328:SF13">
    <property type="entry name" value="HIPL1 PROTEIN"/>
    <property type="match status" value="1"/>
</dbReference>
<feature type="chain" id="PRO_5046141174" evidence="2">
    <location>
        <begin position="26"/>
        <end position="392"/>
    </location>
</feature>
<evidence type="ECO:0000259" key="3">
    <source>
        <dbReference type="Pfam" id="PF07995"/>
    </source>
</evidence>
<gene>
    <name evidence="4" type="ORF">GCM10009737_27180</name>
</gene>
<accession>A0ABN2PKB6</accession>
<dbReference type="SUPFAM" id="SSF50952">
    <property type="entry name" value="Soluble quinoprotein glucose dehydrogenase"/>
    <property type="match status" value="1"/>
</dbReference>
<protein>
    <submittedName>
        <fullName evidence="4">PQQ-dependent sugar dehydrogenase</fullName>
    </submittedName>
</protein>
<organism evidence="4 5">
    <name type="scientific">Nocardioides lentus</name>
    <dbReference type="NCBI Taxonomy" id="338077"/>
    <lineage>
        <taxon>Bacteria</taxon>
        <taxon>Bacillati</taxon>
        <taxon>Actinomycetota</taxon>
        <taxon>Actinomycetes</taxon>
        <taxon>Propionibacteriales</taxon>
        <taxon>Nocardioidaceae</taxon>
        <taxon>Nocardioides</taxon>
    </lineage>
</organism>
<name>A0ABN2PKB6_9ACTN</name>
<feature type="signal peptide" evidence="2">
    <location>
        <begin position="1"/>
        <end position="25"/>
    </location>
</feature>
<keyword evidence="2" id="KW-0732">Signal</keyword>
<dbReference type="InterPro" id="IPR011042">
    <property type="entry name" value="6-blade_b-propeller_TolB-like"/>
</dbReference>
<evidence type="ECO:0000313" key="4">
    <source>
        <dbReference type="EMBL" id="GAA1924097.1"/>
    </source>
</evidence>
<sequence>MTPLRRLVPLSVAAVLASGVLVSCGEDVDTGSEPTVTASPSPETDSESEADPGSGETSAEEGAGGSAGGPPRVVGEVTEGLEAPWGLDFLPDGRAVVTERDTRRVLTVDPGSGEQTEVGVVEAAVPNSEAGLLGVAVSPDFARDSTLFLYYTTGEDNRVARATLEGGRLGEPEVLLDGIPLNTYHDGGRLLFGPDGMLYVSTGDAGEPDLAQDPDSLAGKILRMTPDGEVPDDNPTGGSYVYSLGHRNVQGLAFDDADRLWASEFGDQTFDELNLIEPGANYGWPINEGQGDVRGGELTNPQVVWSTDEASPSGLAYAGGDLWVAALGGERVWRVPVRGDRAGQPQDLLDGEYGRIREIQESPDGELWVVTNNTDTRGEPREGDDRILRLAP</sequence>
<dbReference type="InterPro" id="IPR012938">
    <property type="entry name" value="Glc/Sorbosone_DH"/>
</dbReference>
<dbReference type="Gene3D" id="2.120.10.30">
    <property type="entry name" value="TolB, C-terminal domain"/>
    <property type="match status" value="1"/>
</dbReference>
<evidence type="ECO:0000313" key="5">
    <source>
        <dbReference type="Proteomes" id="UP001501612"/>
    </source>
</evidence>
<reference evidence="4 5" key="1">
    <citation type="journal article" date="2019" name="Int. J. Syst. Evol. Microbiol.">
        <title>The Global Catalogue of Microorganisms (GCM) 10K type strain sequencing project: providing services to taxonomists for standard genome sequencing and annotation.</title>
        <authorList>
            <consortium name="The Broad Institute Genomics Platform"/>
            <consortium name="The Broad Institute Genome Sequencing Center for Infectious Disease"/>
            <person name="Wu L."/>
            <person name="Ma J."/>
        </authorList>
    </citation>
    <scope>NUCLEOTIDE SEQUENCE [LARGE SCALE GENOMIC DNA]</scope>
    <source>
        <strain evidence="4 5">JCM 14046</strain>
    </source>
</reference>
<feature type="compositionally biased region" description="Basic and acidic residues" evidence="1">
    <location>
        <begin position="376"/>
        <end position="392"/>
    </location>
</feature>
<evidence type="ECO:0000256" key="1">
    <source>
        <dbReference type="SAM" id="MobiDB-lite"/>
    </source>
</evidence>
<dbReference type="EMBL" id="BAAAMY010000006">
    <property type="protein sequence ID" value="GAA1924097.1"/>
    <property type="molecule type" value="Genomic_DNA"/>
</dbReference>
<dbReference type="PROSITE" id="PS51257">
    <property type="entry name" value="PROKAR_LIPOPROTEIN"/>
    <property type="match status" value="1"/>
</dbReference>
<dbReference type="InterPro" id="IPR011041">
    <property type="entry name" value="Quinoprot_gluc/sorb_DH_b-prop"/>
</dbReference>
<keyword evidence="5" id="KW-1185">Reference proteome</keyword>